<dbReference type="OrthoDB" id="48057at2759"/>
<dbReference type="InterPro" id="IPR053233">
    <property type="entry name" value="ABRA-related"/>
</dbReference>
<dbReference type="InterPro" id="IPR019734">
    <property type="entry name" value="TPR_rpt"/>
</dbReference>
<feature type="coiled-coil region" evidence="2">
    <location>
        <begin position="1713"/>
        <end position="1761"/>
    </location>
</feature>
<protein>
    <submittedName>
        <fullName evidence="5">WW domain</fullName>
    </submittedName>
</protein>
<feature type="coiled-coil region" evidence="2">
    <location>
        <begin position="1127"/>
        <end position="1188"/>
    </location>
</feature>
<dbReference type="SUPFAM" id="SSF48452">
    <property type="entry name" value="TPR-like"/>
    <property type="match status" value="1"/>
</dbReference>
<feature type="coiled-coil region" evidence="2">
    <location>
        <begin position="777"/>
        <end position="830"/>
    </location>
</feature>
<proteinExistence type="predicted"/>
<feature type="coiled-coil region" evidence="2">
    <location>
        <begin position="1639"/>
        <end position="1666"/>
    </location>
</feature>
<dbReference type="OMA" id="RENIAWP"/>
<keyword evidence="1" id="KW-0802">TPR repeat</keyword>
<feature type="repeat" description="TPR" evidence="1">
    <location>
        <begin position="79"/>
        <end position="112"/>
    </location>
</feature>
<dbReference type="CDD" id="cd00201">
    <property type="entry name" value="WW"/>
    <property type="match status" value="1"/>
</dbReference>
<dbReference type="SUPFAM" id="SSF50729">
    <property type="entry name" value="PH domain-like"/>
    <property type="match status" value="1"/>
</dbReference>
<dbReference type="Gene3D" id="1.25.40.10">
    <property type="entry name" value="Tetratricopeptide repeat domain"/>
    <property type="match status" value="1"/>
</dbReference>
<evidence type="ECO:0000259" key="4">
    <source>
        <dbReference type="PROSITE" id="PS50020"/>
    </source>
</evidence>
<dbReference type="InterPro" id="IPR011993">
    <property type="entry name" value="PH-like_dom_sf"/>
</dbReference>
<name>A0A0P1ASJ8_PLAHL</name>
<dbReference type="GeneID" id="36409525"/>
<feature type="coiled-coil region" evidence="2">
    <location>
        <begin position="981"/>
        <end position="1022"/>
    </location>
</feature>
<feature type="coiled-coil region" evidence="2">
    <location>
        <begin position="1074"/>
        <end position="1101"/>
    </location>
</feature>
<dbReference type="PROSITE" id="PS01159">
    <property type="entry name" value="WW_DOMAIN_1"/>
    <property type="match status" value="1"/>
</dbReference>
<dbReference type="EMBL" id="CCYD01000810">
    <property type="protein sequence ID" value="CEG44212.1"/>
    <property type="molecule type" value="Genomic_DNA"/>
</dbReference>
<keyword evidence="2" id="KW-0175">Coiled coil</keyword>
<dbReference type="RefSeq" id="XP_024580581.1">
    <property type="nucleotide sequence ID" value="XM_024730289.1"/>
</dbReference>
<dbReference type="PANTHER" id="PTHR21715">
    <property type="entry name" value="RH04127P"/>
    <property type="match status" value="1"/>
</dbReference>
<dbReference type="PANTHER" id="PTHR21715:SF0">
    <property type="entry name" value="RH04127P"/>
    <property type="match status" value="1"/>
</dbReference>
<evidence type="ECO:0000313" key="5">
    <source>
        <dbReference type="EMBL" id="CEG44212.1"/>
    </source>
</evidence>
<sequence>MEPSTDDGDVNALLKVITEQVKRLRVSQKIHGDFHVQVSDDLKQLALLYIMNGEHDKALPLLHQRLVIHEKYGPDDLTAEVLQELGMVYRLHGMRDIAVQHLLRALTLREQCHGKNSLKVAETLNSLAVVYQIHGEMEQAESYQLRSLQVLHDSAEPEDIESEDIPWEVYKRLKQKHGQSISADKINLLKGNMRKCVMDVVYTSAGNLGPTEDSMSVDNSETQKVKNNAAMDTDTSEQIGATPGRQRVLRSHSDAAIHHLNILRDSGAQLHRSHTNAFDESDVNADLEQPARIRTIQDAQIFPSSHQASANTSADTQAMDDRTRHLLSEAMSIPQIINDLSTLQQRVESVKHHILAGYSSAITEVARLEADVNRIHTYELREVGLTMVALVHDINRLCICTASTQQQLPILEGMLEKKSASTIRGWEKRWFKFDPNTFILNYHFSKDDDARGFTPRGGFAVSRISNILVKYHAQGDHFYFDVVVDLRVPNIVETTADIAFSKKEMEGGDSIVLEEEIDPNYEPTEKEVLEYATWLGMDLEAERDLFWIAREGLKAPLPANWKPCKTTDTEEIYYFNFASGQSTWDHPCDEFYRNLYEEHKKKLHGQGAQERDEKKKKAQADVAELLGRKNGGKKKKAPFTQAELLGGPSVGLSNVFEKKPLPGVTSRLGSVTGGGLKPVAGLGPLRSEAKESRGFGFQLDGKIENLKTNESVKVLSRTALGNPLTKKPQLTSSSTITTKAEETIKNDDDVFDEKRKKVDQDYAEMVRKVEDTHASNLDALRKKLKVEFEDVQDAEEMKLKYLKRELDKKKNAMENQFDQEENALKRIHNDRLKRLEADNENIIRYKKEELDRDSKAEIDKSRSRHEAKQREIQENFEQKERHLQSKMKADFEKIEEATQLVTELKLKIEQLHDQQKTLELDLKTAYSEKQAILQDKVNAENERDKAQCEVYNLQKQLSETSCRADPFHESCSKCLELEEKNAHLYGKCIEAQSQVEKLQKELSKLQEDYDSAKKAHADLDLDFCNREAASKEEIAALLEKVSILEMESSTLRSNGATLQSKIDLMGRSYDILTSERETTQLETLQEQLAASQAEAANTKITLQNLQFQHAETLTRNLQIEKLLTEPANEKNELCKQLESNIEEDAKASKYQQNLQALQQQLDNEIRLRQGLEESCNALQNEISALVQIKCILETKVERYNRLHDSITSTDEKAGLLDLQVEDGPRQKAQSTLNEESESLRAGIELLMFEKDASIGQNRQRQQEIDELASHLDRCNGREKDECKQCFVYEARVISLQNEKSDYILELKTVRTEISELQNGMTAERERFVKTITNLQRERDIAAAKFQDQETLLKHEVTELQRKLSLLEASQTSLIDNCHTATIDVAGKYESDLSSSESEAQKQYLEHQPSASNVEIASAKSELYHLRTDHQNLSLTNAETEGKLAKGSDEIKNLCKQPNIMIEEDTQRFADTTNIYQEQVYKLQQQLDEESRCSREKEKECDTLRNELHTVEQAKLKVDAQLDQLKSDKRYLESEMATLVLRLDNVNVLRKREKSVMSVENSLAEKRIQVEQLQASLDLMKVDNKHLNSRVKALTQDFEQVQTKLHRLETEYDKEHAISQSLEHERDTTLQRQRVLVDELEDCQCKHRELLIEISELHNQLNNAKSSEQAALSNENQIAQKLLQLEQQFECTKNALKMKLGQTEVQFNSSLRAKEQAELQIKVKENELAKFSHEATRRENELQTLQARIKSLQSDKDELHAALLAANIADRATAFANSDSAKLGSADRDAMLVKLQLAHANETELKAHLADVLIQLETSTRQCGTLEARCRDQGTEIESLHEEVTSLRLVSQKMHSSALETLTLVERLEYEHKKRILRNDFLIQLQDFQQREQQAHVRHKARIRAKYERQIDDMIAELEKTRRQRVEQEEMLSVQMLQQIRHETDIKRNEAKKQMRAELLQLEEELHQRKAREFEIITKAFDKEEDDLSTKLRDIRQVKREETFVEQRNSLLEDNAEGKLLQNHPSPASMRQLKKRQNDSDGNDSVLMPSSAQIIKKPNRRHNYRAKMYQKWKQRLKEEENALLTARNLVFNQRDGLAKQAQQLKTSKVEWKRTSRVSEANLVNREVKRMFDENMSNLSEGMRKLREQEGWVKQRELTVAKMKRMVNRLRQGSMHDNNLSGTSSDDDQDEFCNEWSDYSSPNEPLTSTLVRLGRLEEKLVSGAYHSSERAPKIIIDDLNTVYQTPQSYIASDGTYRYPSLKYCTANRARRISAGPERRWIDLQRGSGLRGYCFEPDSTARSAAHAELIFNQNISRWAKGREKVKRAATNHATWLSRLCDELNEYGAKYTQTMVESKDVSNDFALHKSEGRDTDK</sequence>
<dbReference type="InterPro" id="IPR036020">
    <property type="entry name" value="WW_dom_sf"/>
</dbReference>
<evidence type="ECO:0000313" key="6">
    <source>
        <dbReference type="Proteomes" id="UP000054928"/>
    </source>
</evidence>
<dbReference type="InterPro" id="IPR001202">
    <property type="entry name" value="WW_dom"/>
</dbReference>
<organism evidence="5 6">
    <name type="scientific">Plasmopara halstedii</name>
    <name type="common">Downy mildew of sunflower</name>
    <dbReference type="NCBI Taxonomy" id="4781"/>
    <lineage>
        <taxon>Eukaryota</taxon>
        <taxon>Sar</taxon>
        <taxon>Stramenopiles</taxon>
        <taxon>Oomycota</taxon>
        <taxon>Peronosporomycetes</taxon>
        <taxon>Peronosporales</taxon>
        <taxon>Peronosporaceae</taxon>
        <taxon>Plasmopara</taxon>
    </lineage>
</organism>
<feature type="region of interest" description="Disordered" evidence="3">
    <location>
        <begin position="2014"/>
        <end position="2059"/>
    </location>
</feature>
<dbReference type="Gene3D" id="3.30.1470.10">
    <property type="entry name" value="Photosystem I PsaD, reaction center subunit II"/>
    <property type="match status" value="1"/>
</dbReference>
<feature type="coiled-coil region" evidence="2">
    <location>
        <begin position="1555"/>
        <end position="1610"/>
    </location>
</feature>
<dbReference type="InterPro" id="IPR011990">
    <property type="entry name" value="TPR-like_helical_dom_sf"/>
</dbReference>
<dbReference type="SUPFAM" id="SSF51045">
    <property type="entry name" value="WW domain"/>
    <property type="match status" value="1"/>
</dbReference>
<dbReference type="Gene3D" id="2.30.29.30">
    <property type="entry name" value="Pleckstrin-homology domain (PH domain)/Phosphotyrosine-binding domain (PTB)"/>
    <property type="match status" value="1"/>
</dbReference>
<feature type="coiled-coil region" evidence="2">
    <location>
        <begin position="1486"/>
        <end position="1513"/>
    </location>
</feature>
<evidence type="ECO:0000256" key="3">
    <source>
        <dbReference type="SAM" id="MobiDB-lite"/>
    </source>
</evidence>
<accession>A0A0P1ASJ8</accession>
<feature type="coiled-coil region" evidence="2">
    <location>
        <begin position="1903"/>
        <end position="1971"/>
    </location>
</feature>
<feature type="coiled-coil region" evidence="2">
    <location>
        <begin position="894"/>
        <end position="956"/>
    </location>
</feature>
<evidence type="ECO:0000256" key="1">
    <source>
        <dbReference type="PROSITE-ProRule" id="PRU00339"/>
    </source>
</evidence>
<dbReference type="SMART" id="SM00028">
    <property type="entry name" value="TPR"/>
    <property type="match status" value="3"/>
</dbReference>
<dbReference type="Pfam" id="PF13424">
    <property type="entry name" value="TPR_12"/>
    <property type="match status" value="1"/>
</dbReference>
<feature type="domain" description="WW" evidence="4">
    <location>
        <begin position="555"/>
        <end position="589"/>
    </location>
</feature>
<dbReference type="PROSITE" id="PS50005">
    <property type="entry name" value="TPR"/>
    <property type="match status" value="1"/>
</dbReference>
<dbReference type="Proteomes" id="UP000054928">
    <property type="component" value="Unassembled WGS sequence"/>
</dbReference>
<keyword evidence="6" id="KW-1185">Reference proteome</keyword>
<evidence type="ECO:0000256" key="2">
    <source>
        <dbReference type="SAM" id="Coils"/>
    </source>
</evidence>
<dbReference type="PROSITE" id="PS50020">
    <property type="entry name" value="WW_DOMAIN_2"/>
    <property type="match status" value="1"/>
</dbReference>
<feature type="region of interest" description="Disordered" evidence="3">
    <location>
        <begin position="853"/>
        <end position="872"/>
    </location>
</feature>
<dbReference type="SMART" id="SM00456">
    <property type="entry name" value="WW"/>
    <property type="match status" value="1"/>
</dbReference>
<dbReference type="Pfam" id="PF00397">
    <property type="entry name" value="WW"/>
    <property type="match status" value="1"/>
</dbReference>
<reference evidence="6" key="1">
    <citation type="submission" date="2014-09" db="EMBL/GenBank/DDBJ databases">
        <authorList>
            <person name="Sharma Rahul"/>
            <person name="Thines Marco"/>
        </authorList>
    </citation>
    <scope>NUCLEOTIDE SEQUENCE [LARGE SCALE GENOMIC DNA]</scope>
</reference>
<dbReference type="STRING" id="4781.A0A0P1ASJ8"/>